<protein>
    <submittedName>
        <fullName evidence="9">Papilin</fullName>
    </submittedName>
</protein>
<feature type="domain" description="BPTI/Kunitz inhibitor" evidence="6">
    <location>
        <begin position="385"/>
        <end position="435"/>
    </location>
</feature>
<dbReference type="PANTHER" id="PTHR10083:SF381">
    <property type="entry name" value="BPTI_KUNITZ INHIBITOR DOMAIN-CONTAINING PROTEIN"/>
    <property type="match status" value="1"/>
</dbReference>
<evidence type="ECO:0000256" key="4">
    <source>
        <dbReference type="ARBA" id="ARBA00022900"/>
    </source>
</evidence>
<feature type="domain" description="BPTI/Kunitz inhibitor" evidence="6">
    <location>
        <begin position="858"/>
        <end position="908"/>
    </location>
</feature>
<dbReference type="SUPFAM" id="SSF48726">
    <property type="entry name" value="Immunoglobulin"/>
    <property type="match status" value="2"/>
</dbReference>
<reference evidence="9" key="1">
    <citation type="submission" date="2025-08" db="UniProtKB">
        <authorList>
            <consortium name="RefSeq"/>
        </authorList>
    </citation>
    <scope>IDENTIFICATION</scope>
</reference>
<dbReference type="Pfam" id="PF00014">
    <property type="entry name" value="Kunitz_BPTI"/>
    <property type="match status" value="15"/>
</dbReference>
<feature type="domain" description="BPTI/Kunitz inhibitor" evidence="6">
    <location>
        <begin position="468"/>
        <end position="518"/>
    </location>
</feature>
<dbReference type="FunFam" id="4.10.410.10:FF:000020">
    <property type="entry name" value="Collagen, type VI, alpha 3"/>
    <property type="match status" value="8"/>
</dbReference>
<dbReference type="PROSITE" id="PS00280">
    <property type="entry name" value="BPTI_KUNITZ_1"/>
    <property type="match status" value="9"/>
</dbReference>
<dbReference type="PRINTS" id="PR00759">
    <property type="entry name" value="BASICPTASE"/>
</dbReference>
<feature type="domain" description="BPTI/Kunitz inhibitor" evidence="6">
    <location>
        <begin position="114"/>
        <end position="164"/>
    </location>
</feature>
<evidence type="ECO:0000259" key="6">
    <source>
        <dbReference type="PROSITE" id="PS50279"/>
    </source>
</evidence>
<proteinExistence type="predicted"/>
<feature type="domain" description="BPTI/Kunitz inhibitor" evidence="6">
    <location>
        <begin position="741"/>
        <end position="791"/>
    </location>
</feature>
<dbReference type="Pfam" id="PF13927">
    <property type="entry name" value="Ig_3"/>
    <property type="match status" value="1"/>
</dbReference>
<dbReference type="CDD" id="cd00096">
    <property type="entry name" value="Ig"/>
    <property type="match status" value="2"/>
</dbReference>
<organism evidence="8 9">
    <name type="scientific">Octopus sinensis</name>
    <name type="common">East Asian common octopus</name>
    <dbReference type="NCBI Taxonomy" id="2607531"/>
    <lineage>
        <taxon>Eukaryota</taxon>
        <taxon>Metazoa</taxon>
        <taxon>Spiralia</taxon>
        <taxon>Lophotrochozoa</taxon>
        <taxon>Mollusca</taxon>
        <taxon>Cephalopoda</taxon>
        <taxon>Coleoidea</taxon>
        <taxon>Octopodiformes</taxon>
        <taxon>Octopoda</taxon>
        <taxon>Incirrata</taxon>
        <taxon>Octopodidae</taxon>
        <taxon>Octopus</taxon>
    </lineage>
</organism>
<dbReference type="InterPro" id="IPR050098">
    <property type="entry name" value="TFPI/VKTCI-like"/>
</dbReference>
<keyword evidence="4" id="KW-0722">Serine protease inhibitor</keyword>
<dbReference type="AlphaFoldDB" id="A0A7E6EMW4"/>
<dbReference type="SMART" id="SM00131">
    <property type="entry name" value="KU"/>
    <property type="match status" value="15"/>
</dbReference>
<gene>
    <name evidence="9" type="primary">LOC115232125</name>
</gene>
<evidence type="ECO:0000256" key="1">
    <source>
        <dbReference type="ARBA" id="ARBA00004613"/>
    </source>
</evidence>
<dbReference type="PANTHER" id="PTHR10083">
    <property type="entry name" value="KUNITZ-TYPE PROTEASE INHIBITOR-RELATED"/>
    <property type="match status" value="1"/>
</dbReference>
<feature type="domain" description="BPTI/Kunitz inhibitor" evidence="6">
    <location>
        <begin position="599"/>
        <end position="649"/>
    </location>
</feature>
<dbReference type="Gene3D" id="4.10.410.10">
    <property type="entry name" value="Pancreatic trypsin inhibitor Kunitz domain"/>
    <property type="match status" value="15"/>
</dbReference>
<feature type="domain" description="BPTI/Kunitz inhibitor" evidence="6">
    <location>
        <begin position="935"/>
        <end position="985"/>
    </location>
</feature>
<evidence type="ECO:0000256" key="5">
    <source>
        <dbReference type="ARBA" id="ARBA00023157"/>
    </source>
</evidence>
<dbReference type="GO" id="GO:0004867">
    <property type="term" value="F:serine-type endopeptidase inhibitor activity"/>
    <property type="evidence" value="ECO:0007669"/>
    <property type="project" value="UniProtKB-KW"/>
</dbReference>
<dbReference type="InterPro" id="IPR013783">
    <property type="entry name" value="Ig-like_fold"/>
</dbReference>
<comment type="subcellular location">
    <subcellularLocation>
        <location evidence="1">Secreted</location>
    </subcellularLocation>
</comment>
<keyword evidence="8" id="KW-1185">Reference proteome</keyword>
<dbReference type="InterPro" id="IPR003599">
    <property type="entry name" value="Ig_sub"/>
</dbReference>
<feature type="domain" description="BPTI/Kunitz inhibitor" evidence="6">
    <location>
        <begin position="312"/>
        <end position="362"/>
    </location>
</feature>
<feature type="domain" description="BPTI/Kunitz inhibitor" evidence="6">
    <location>
        <begin position="44"/>
        <end position="94"/>
    </location>
</feature>
<dbReference type="RefSeq" id="XP_036356152.1">
    <property type="nucleotide sequence ID" value="XM_036500259.1"/>
</dbReference>
<feature type="domain" description="BPTI/Kunitz inhibitor" evidence="6">
    <location>
        <begin position="802"/>
        <end position="852"/>
    </location>
</feature>
<dbReference type="GO" id="GO:0005615">
    <property type="term" value="C:extracellular space"/>
    <property type="evidence" value="ECO:0007669"/>
    <property type="project" value="TreeGrafter"/>
</dbReference>
<dbReference type="InterPro" id="IPR007110">
    <property type="entry name" value="Ig-like_dom"/>
</dbReference>
<sequence>MKVWYYDTPYAVCQPFNYSGCAGNENRFMSLEECNRTCNPNRICQLKQDSGTCYAYSKQWFFNMGSKQCEEFAYGGCGGNANRFATLETCQKACQPFLAKPTVPTKKEKPTDICSLLENPVICDAIGPSWYYNMTSGTCQKAPPGYCLSNRNSFKTKDACNYLCDPKILCQMPAEPGLCYAYMPHYSYNKDTKMCERFVYGGCGGNANRFPSMDTCMAVCKPREKKLPLTPTDICSLPKETGICYAYSDQYYFNMVTRKCEEFVYGGCGGNPNRFPSLQDCQKFCSLFIVKPSSTTTITTTVLSSPAPADICFQPKEAGICLAHLKQYYFNMVTRQCEDFVYGGCGGNTNRFHSLQECKQFCSPFIIKVPLTTTPSPSVPPIDVCLLPKKKGHCYAYIEQYFHNTLKGKCEMFVYGGCGGNANRFATFEECRLRCGSSIEWTTPYIPFTTPATTMTTTELRVVSTRYCHLKEEVGSCTDIMYKWYYNMGEGRCKKFLYSGCGGNNNRYESKEECEKICQPKDMCSLPKETGICYSYSEQYYFNMVTRQCEQFVYGGCGGNANRFASIYKCEQLCSAFVVKSMTTTPYTTWTPTMPKNVCQLPKEPGNCYSYSEQYFFNNKLGRCERFVYGGCGGNANRFTTFLECRNKCEPKTTPPIFTFITSRTPKPVPTVNQTKPTPKPEVCHLQKIVGPCSSRITAWYHDSLQGVCSQFKYSGCGGNQNNFKTREECERACKPMKDLCDLPRNTGRCHNVTRRWHFSKKDNKCIRFAFTGCGGNANNFETEDECRKACKAPGESAKDVCHFAKKIGSCKGAIPSWYYDMSVGQCMKFLYGGCEGNKNRFRMKHECEATCNKKDICRLPEDSGICYAYSTAYFYDSNMKKCRKFVYGGCGGNANRFPTMGACYNLCGPNATTPRNHTGPVIPGPISVKQPMKCKLPATTGSCQDIRRMWYYDHVKEQCDQFFYSGCGGNGNRFHTELECLASCRVKSGPEMRPPTVFTLPPFLTVTPTNNIIKLGVDLKKKVVLQCGEAVGYSVTWSHNGKDIFPDNRHDIRGWELVIHDVDYKDVGLYTCRRNDDITDTPLERYQLNIKVPVTINEDQKTYTVAANQSVTIPCQAHGIPKPRTMWFREGKKLHNNDNYQIFKNGTLFITHLTHHRTGMYRCTASNGYKDSASRSVKVELQSKTPPRGSVWKDVEACMNVR</sequence>
<evidence type="ECO:0000259" key="7">
    <source>
        <dbReference type="PROSITE" id="PS50835"/>
    </source>
</evidence>
<dbReference type="InterPro" id="IPR036179">
    <property type="entry name" value="Ig-like_dom_sf"/>
</dbReference>
<dbReference type="SMART" id="SM00409">
    <property type="entry name" value="IG"/>
    <property type="match status" value="2"/>
</dbReference>
<feature type="domain" description="BPTI/Kunitz inhibitor" evidence="6">
    <location>
        <begin position="684"/>
        <end position="734"/>
    </location>
</feature>
<dbReference type="InterPro" id="IPR003598">
    <property type="entry name" value="Ig_sub2"/>
</dbReference>
<dbReference type="PROSITE" id="PS50279">
    <property type="entry name" value="BPTI_KUNITZ_2"/>
    <property type="match status" value="15"/>
</dbReference>
<dbReference type="PROSITE" id="PS50835">
    <property type="entry name" value="IG_LIKE"/>
    <property type="match status" value="2"/>
</dbReference>
<feature type="domain" description="Ig-like" evidence="7">
    <location>
        <begin position="1094"/>
        <end position="1181"/>
    </location>
</feature>
<accession>A0A7E6EMW4</accession>
<dbReference type="CDD" id="cd00109">
    <property type="entry name" value="Kunitz-type"/>
    <property type="match status" value="14"/>
</dbReference>
<keyword evidence="2" id="KW-0964">Secreted</keyword>
<dbReference type="InterPro" id="IPR036880">
    <property type="entry name" value="Kunitz_BPTI_sf"/>
</dbReference>
<feature type="non-terminal residue" evidence="9">
    <location>
        <position position="1203"/>
    </location>
</feature>
<feature type="domain" description="BPTI/Kunitz inhibitor" evidence="6">
    <location>
        <begin position="1"/>
        <end position="38"/>
    </location>
</feature>
<keyword evidence="3" id="KW-0646">Protease inhibitor</keyword>
<dbReference type="FunFam" id="4.10.410.10:FF:000005">
    <property type="entry name" value="Pancreatic trypsin inhibitor"/>
    <property type="match status" value="1"/>
</dbReference>
<dbReference type="SMART" id="SM00408">
    <property type="entry name" value="IGc2"/>
    <property type="match status" value="2"/>
</dbReference>
<evidence type="ECO:0000256" key="2">
    <source>
        <dbReference type="ARBA" id="ARBA00022525"/>
    </source>
</evidence>
<keyword evidence="5" id="KW-1015">Disulfide bond</keyword>
<feature type="domain" description="Ig-like" evidence="7">
    <location>
        <begin position="996"/>
        <end position="1090"/>
    </location>
</feature>
<dbReference type="KEGG" id="osn:115232125"/>
<evidence type="ECO:0000256" key="3">
    <source>
        <dbReference type="ARBA" id="ARBA00022690"/>
    </source>
</evidence>
<feature type="domain" description="BPTI/Kunitz inhibitor" evidence="6">
    <location>
        <begin position="524"/>
        <end position="574"/>
    </location>
</feature>
<name>A0A7E6EMW4_9MOLL</name>
<dbReference type="Proteomes" id="UP000515154">
    <property type="component" value="Unplaced"/>
</dbReference>
<dbReference type="FunFam" id="4.10.410.10:FF:000011">
    <property type="entry name" value="Tissue factor pathway inhibitor"/>
    <property type="match status" value="1"/>
</dbReference>
<feature type="domain" description="BPTI/Kunitz inhibitor" evidence="6">
    <location>
        <begin position="235"/>
        <end position="285"/>
    </location>
</feature>
<dbReference type="SUPFAM" id="SSF57362">
    <property type="entry name" value="BPTI-like"/>
    <property type="match status" value="15"/>
</dbReference>
<evidence type="ECO:0000313" key="9">
    <source>
        <dbReference type="RefSeq" id="XP_036356152.1"/>
    </source>
</evidence>
<evidence type="ECO:0000313" key="8">
    <source>
        <dbReference type="Proteomes" id="UP000515154"/>
    </source>
</evidence>
<dbReference type="Gene3D" id="2.60.40.10">
    <property type="entry name" value="Immunoglobulins"/>
    <property type="match status" value="2"/>
</dbReference>
<dbReference type="InterPro" id="IPR002223">
    <property type="entry name" value="Kunitz_BPTI"/>
</dbReference>
<dbReference type="InterPro" id="IPR020901">
    <property type="entry name" value="Prtase_inh_Kunz-CS"/>
</dbReference>
<feature type="domain" description="BPTI/Kunitz inhibitor" evidence="6">
    <location>
        <begin position="170"/>
        <end position="220"/>
    </location>
</feature>